<dbReference type="Pfam" id="PF10214">
    <property type="entry name" value="Rrn6_beta-prop"/>
    <property type="match status" value="1"/>
</dbReference>
<dbReference type="InterPro" id="IPR048535">
    <property type="entry name" value="RRN6_beta-prop"/>
</dbReference>
<feature type="region of interest" description="Disordered" evidence="1">
    <location>
        <begin position="1"/>
        <end position="61"/>
    </location>
</feature>
<feature type="region of interest" description="Disordered" evidence="1">
    <location>
        <begin position="506"/>
        <end position="583"/>
    </location>
</feature>
<dbReference type="GO" id="GO:0070860">
    <property type="term" value="C:RNA polymerase I core factor complex"/>
    <property type="evidence" value="ECO:0007669"/>
    <property type="project" value="TreeGrafter"/>
</dbReference>
<evidence type="ECO:0000313" key="4">
    <source>
        <dbReference type="EMBL" id="RPA94809.1"/>
    </source>
</evidence>
<feature type="domain" description="RRN6 helical bundle" evidence="3">
    <location>
        <begin position="564"/>
        <end position="741"/>
    </location>
</feature>
<dbReference type="Pfam" id="PF20640">
    <property type="entry name" value="Rrn6_HB"/>
    <property type="match status" value="1"/>
</dbReference>
<sequence length="899" mass="98602">MLPLHPSHSTVYSPGHKKWLQTLTDPPPPARSLRPVTTPEEVLPPTLHLTTPPSQRNTANQARRRAWWSRCISIDTPEMGPAVEILGDLLEESQLVSSHAELTDTSVGKLLDFGKAMDAENKRTRMLDTAAFAMGGVGDELGIAGVAGKIIDDGNRSTKGKIVVPRVLVGHGEDGCIAHKFWSPIRQLIFAGGSDDEVGRPFLAVRTLVGTTIFKPSRLQTPLPGMTNRFWPKKLLNIKNEDMFGSAHAHVEFNPWFEKQFGVLDEKGGWKIWDMEGRQRMPGNDYIVKEYASGKMPVDDGSEDVVGGWGRFCWGGDLNTILVAGRKRAGVFDMRVQPGSMSQIGIPLDYNVRILDLKRGPPASASTDAFVLTSRSLHWMDLRQPKIPLMTLPHYRHESDTLLSLEIFNLSDSIINALIYSRLNHLITSITLSPTETSIPTQLGPQTQFPPPFPYKNVSTPLTYSISILPCKSHKNPILRSEKQFFSAFSIGKDLAISQRLYVYSPPPADNDNEEQQGRGLNLKPRAREHLTGVAVKSGRYVVEDEETNASSSSFSSGDEDDDDDDDDDDDAKERGGRIKNKGPKRDKVLLKELLDARSSRRRTNLGDLYEHAYVQGEEGMQTADGVDAYIEELKALLSKRREKGDLGVISLLNLNLPKMLFPDLDVAQTAIEEVLHSDAFKEFAVSGLSTSASIGITVQETYDRLKEIYLSPLPPTTHPKILLRREKLIRALALETFLAGVGVHLVIPPPLPPPLLPPNIETPTPPKESIQKIRTYANVDSIISLPPGMNTVLDAWPLGQDPYSPDVGFSLPAIPGSEGSGSTHRRRRRRKSLLGQTGVRVIGGSQPVVGAAAPGLTIGSSQVEMVVSTQPERGVFGGGGGAAGGRKVVVRKKRKTGF</sequence>
<protein>
    <submittedName>
        <fullName evidence="4">Uncharacterized protein</fullName>
    </submittedName>
</protein>
<dbReference type="Proteomes" id="UP000276215">
    <property type="component" value="Unassembled WGS sequence"/>
</dbReference>
<dbReference type="EMBL" id="ML120433">
    <property type="protein sequence ID" value="RPA94809.1"/>
    <property type="molecule type" value="Genomic_DNA"/>
</dbReference>
<proteinExistence type="predicted"/>
<dbReference type="GO" id="GO:0001163">
    <property type="term" value="F:RNA polymerase I transcription regulatory region sequence-specific DNA binding"/>
    <property type="evidence" value="ECO:0007669"/>
    <property type="project" value="TreeGrafter"/>
</dbReference>
<dbReference type="OrthoDB" id="4090074at2759"/>
<feature type="domain" description="RRN6 beta-propeller" evidence="2">
    <location>
        <begin position="104"/>
        <end position="438"/>
    </location>
</feature>
<accession>A0A3N4J948</accession>
<dbReference type="AlphaFoldDB" id="A0A3N4J948"/>
<dbReference type="InterPro" id="IPR019350">
    <property type="entry name" value="RNA_pol_I-sp_TIF_RRN6-like"/>
</dbReference>
<evidence type="ECO:0000256" key="1">
    <source>
        <dbReference type="SAM" id="MobiDB-lite"/>
    </source>
</evidence>
<name>A0A3N4J948_9PEZI</name>
<dbReference type="PANTHER" id="PTHR28221:SF2">
    <property type="entry name" value="RNA POLYMERASE I-SPECIFIC TRANSCRIPTION INITIATION FACTOR RRN6"/>
    <property type="match status" value="1"/>
</dbReference>
<dbReference type="PANTHER" id="PTHR28221">
    <property type="entry name" value="RNA POLYMERASE I-SPECIFIC TRANSCRIPTION INITIATION FACTOR RRN6"/>
    <property type="match status" value="1"/>
</dbReference>
<feature type="compositionally biased region" description="Basic residues" evidence="1">
    <location>
        <begin position="824"/>
        <end position="833"/>
    </location>
</feature>
<evidence type="ECO:0000259" key="2">
    <source>
        <dbReference type="Pfam" id="PF10214"/>
    </source>
</evidence>
<dbReference type="STRING" id="1336337.A0A3N4J948"/>
<gene>
    <name evidence="4" type="ORF">L873DRAFT_1846385</name>
</gene>
<reference evidence="4 5" key="1">
    <citation type="journal article" date="2018" name="Nat. Ecol. Evol.">
        <title>Pezizomycetes genomes reveal the molecular basis of ectomycorrhizal truffle lifestyle.</title>
        <authorList>
            <person name="Murat C."/>
            <person name="Payen T."/>
            <person name="Noel B."/>
            <person name="Kuo A."/>
            <person name="Morin E."/>
            <person name="Chen J."/>
            <person name="Kohler A."/>
            <person name="Krizsan K."/>
            <person name="Balestrini R."/>
            <person name="Da Silva C."/>
            <person name="Montanini B."/>
            <person name="Hainaut M."/>
            <person name="Levati E."/>
            <person name="Barry K.W."/>
            <person name="Belfiori B."/>
            <person name="Cichocki N."/>
            <person name="Clum A."/>
            <person name="Dockter R.B."/>
            <person name="Fauchery L."/>
            <person name="Guy J."/>
            <person name="Iotti M."/>
            <person name="Le Tacon F."/>
            <person name="Lindquist E.A."/>
            <person name="Lipzen A."/>
            <person name="Malagnac F."/>
            <person name="Mello A."/>
            <person name="Molinier V."/>
            <person name="Miyauchi S."/>
            <person name="Poulain J."/>
            <person name="Riccioni C."/>
            <person name="Rubini A."/>
            <person name="Sitrit Y."/>
            <person name="Splivallo R."/>
            <person name="Traeger S."/>
            <person name="Wang M."/>
            <person name="Zifcakova L."/>
            <person name="Wipf D."/>
            <person name="Zambonelli A."/>
            <person name="Paolocci F."/>
            <person name="Nowrousian M."/>
            <person name="Ottonello S."/>
            <person name="Baldrian P."/>
            <person name="Spatafora J.W."/>
            <person name="Henrissat B."/>
            <person name="Nagy L.G."/>
            <person name="Aury J.M."/>
            <person name="Wincker P."/>
            <person name="Grigoriev I.V."/>
            <person name="Bonfante P."/>
            <person name="Martin F.M."/>
        </authorList>
    </citation>
    <scope>NUCLEOTIDE SEQUENCE [LARGE SCALE GENOMIC DNA]</scope>
    <source>
        <strain evidence="4 5">120613-1</strain>
    </source>
</reference>
<feature type="compositionally biased region" description="Low complexity" evidence="1">
    <location>
        <begin position="35"/>
        <end position="61"/>
    </location>
</feature>
<evidence type="ECO:0000259" key="3">
    <source>
        <dbReference type="Pfam" id="PF20640"/>
    </source>
</evidence>
<keyword evidence="5" id="KW-1185">Reference proteome</keyword>
<evidence type="ECO:0000313" key="5">
    <source>
        <dbReference type="Proteomes" id="UP000276215"/>
    </source>
</evidence>
<feature type="compositionally biased region" description="Acidic residues" evidence="1">
    <location>
        <begin position="558"/>
        <end position="571"/>
    </location>
</feature>
<feature type="region of interest" description="Disordered" evidence="1">
    <location>
        <begin position="814"/>
        <end position="835"/>
    </location>
</feature>
<dbReference type="GO" id="GO:0001179">
    <property type="term" value="F:RNA polymerase I general transcription initiation factor binding"/>
    <property type="evidence" value="ECO:0007669"/>
    <property type="project" value="TreeGrafter"/>
</dbReference>
<dbReference type="GO" id="GO:0042790">
    <property type="term" value="P:nucleolar large rRNA transcription by RNA polymerase I"/>
    <property type="evidence" value="ECO:0007669"/>
    <property type="project" value="TreeGrafter"/>
</dbReference>
<organism evidence="4 5">
    <name type="scientific">Choiromyces venosus 120613-1</name>
    <dbReference type="NCBI Taxonomy" id="1336337"/>
    <lineage>
        <taxon>Eukaryota</taxon>
        <taxon>Fungi</taxon>
        <taxon>Dikarya</taxon>
        <taxon>Ascomycota</taxon>
        <taxon>Pezizomycotina</taxon>
        <taxon>Pezizomycetes</taxon>
        <taxon>Pezizales</taxon>
        <taxon>Tuberaceae</taxon>
        <taxon>Choiromyces</taxon>
    </lineage>
</organism>
<dbReference type="InterPro" id="IPR048537">
    <property type="entry name" value="RRN6_HB"/>
</dbReference>